<name>A0A8S2TWK3_9BILA</name>
<dbReference type="Proteomes" id="UP000676336">
    <property type="component" value="Unassembled WGS sequence"/>
</dbReference>
<evidence type="ECO:0000313" key="1">
    <source>
        <dbReference type="EMBL" id="CAF4311220.1"/>
    </source>
</evidence>
<reference evidence="1" key="1">
    <citation type="submission" date="2021-02" db="EMBL/GenBank/DDBJ databases">
        <authorList>
            <person name="Nowell W R."/>
        </authorList>
    </citation>
    <scope>NUCLEOTIDE SEQUENCE</scope>
</reference>
<feature type="non-terminal residue" evidence="1">
    <location>
        <position position="1"/>
    </location>
</feature>
<gene>
    <name evidence="1" type="ORF">SMN809_LOCUS26552</name>
</gene>
<protein>
    <submittedName>
        <fullName evidence="1">Uncharacterized protein</fullName>
    </submittedName>
</protein>
<sequence>IGLEPEVEQENRACSTNETSYRKGCTQCSCDVTTGRETCNDRCAVTPDTCSKLTNDPFATYEYVPPIDGECCGS</sequence>
<accession>A0A8S2TWK3</accession>
<organism evidence="1 2">
    <name type="scientific">Rotaria magnacalcarata</name>
    <dbReference type="NCBI Taxonomy" id="392030"/>
    <lineage>
        <taxon>Eukaryota</taxon>
        <taxon>Metazoa</taxon>
        <taxon>Spiralia</taxon>
        <taxon>Gnathifera</taxon>
        <taxon>Rotifera</taxon>
        <taxon>Eurotatoria</taxon>
        <taxon>Bdelloidea</taxon>
        <taxon>Philodinida</taxon>
        <taxon>Philodinidae</taxon>
        <taxon>Rotaria</taxon>
    </lineage>
</organism>
<evidence type="ECO:0000313" key="2">
    <source>
        <dbReference type="Proteomes" id="UP000676336"/>
    </source>
</evidence>
<comment type="caution">
    <text evidence="1">The sequence shown here is derived from an EMBL/GenBank/DDBJ whole genome shotgun (WGS) entry which is preliminary data.</text>
</comment>
<feature type="non-terminal residue" evidence="1">
    <location>
        <position position="74"/>
    </location>
</feature>
<dbReference type="AlphaFoldDB" id="A0A8S2TWK3"/>
<dbReference type="EMBL" id="CAJOBI010038272">
    <property type="protein sequence ID" value="CAF4311220.1"/>
    <property type="molecule type" value="Genomic_DNA"/>
</dbReference>
<proteinExistence type="predicted"/>